<feature type="domain" description="Cyclic GMP-AMP synthase DncV-like nucleotidyltransferase" evidence="12">
    <location>
        <begin position="49"/>
        <end position="127"/>
    </location>
</feature>
<keyword evidence="3" id="KW-0479">Metal-binding</keyword>
<evidence type="ECO:0000256" key="5">
    <source>
        <dbReference type="ARBA" id="ARBA00022840"/>
    </source>
</evidence>
<evidence type="ECO:0000313" key="16">
    <source>
        <dbReference type="Proteomes" id="UP001241110"/>
    </source>
</evidence>
<comment type="caution">
    <text evidence="15">The sequence shown here is derived from an EMBL/GenBank/DDBJ whole genome shotgun (WGS) entry which is preliminary data.</text>
</comment>
<feature type="domain" description="Type II CBASS E2 protein" evidence="14">
    <location>
        <begin position="363"/>
        <end position="475"/>
    </location>
</feature>
<evidence type="ECO:0000256" key="2">
    <source>
        <dbReference type="ARBA" id="ARBA00022695"/>
    </source>
</evidence>
<evidence type="ECO:0000259" key="14">
    <source>
        <dbReference type="Pfam" id="PF26395"/>
    </source>
</evidence>
<evidence type="ECO:0000256" key="4">
    <source>
        <dbReference type="ARBA" id="ARBA00022741"/>
    </source>
</evidence>
<dbReference type="GO" id="GO:0046872">
    <property type="term" value="F:metal ion binding"/>
    <property type="evidence" value="ECO:0007669"/>
    <property type="project" value="UniProtKB-KW"/>
</dbReference>
<dbReference type="Pfam" id="PF21654">
    <property type="entry name" value="DncV-like_NTFase"/>
    <property type="match status" value="1"/>
</dbReference>
<dbReference type="Pfam" id="PF21713">
    <property type="entry name" value="DncV_C"/>
    <property type="match status" value="1"/>
</dbReference>
<keyword evidence="8" id="KW-0051">Antiviral defense</keyword>
<evidence type="ECO:0000259" key="12">
    <source>
        <dbReference type="Pfam" id="PF21654"/>
    </source>
</evidence>
<dbReference type="GO" id="GO:0005524">
    <property type="term" value="F:ATP binding"/>
    <property type="evidence" value="ECO:0007669"/>
    <property type="project" value="UniProtKB-KW"/>
</dbReference>
<dbReference type="InterPro" id="IPR048446">
    <property type="entry name" value="DncV_C"/>
</dbReference>
<evidence type="ECO:0000256" key="6">
    <source>
        <dbReference type="ARBA" id="ARBA00022842"/>
    </source>
</evidence>
<evidence type="ECO:0000256" key="3">
    <source>
        <dbReference type="ARBA" id="ARBA00022723"/>
    </source>
</evidence>
<dbReference type="InterPro" id="IPR047805">
    <property type="entry name" value="GAMP_synthase"/>
</dbReference>
<evidence type="ECO:0000259" key="13">
    <source>
        <dbReference type="Pfam" id="PF21713"/>
    </source>
</evidence>
<sequence>MANLHTLFEIFHNNISICPSKKQKMMTSKNAIRKLIKETFEELHSEYKPYFYIQGSYKHGSSTRTEDDWCDLDDGVYFLCTPDVTPTTLQKWILEAVDGHTSFKVEHRKKCIRVIFSAKYHIDIPVYYLAPGDEHPYLAVKNEGWIKSDPKEFVEWLKGKKDKEGQLVRIIKYLKAWCDYQYFKMPSGLCMSVLAANHICYNKRDDLALLNTLKAIQEEVDDQKFLGAYWQCKMPTTPKDDLFEKYTETVKKNFLQALDDLIEDGEEAISTKSEEEAVDLWAENLGTRFPEIEIKEKLESLRQNSQIISSGIAYTSSDFKVGVQSIGVKNQPHQFFRSAGHALPKAEHINAIEQYSLIRQKIFLIASFPAFQCIIKGNKLICKAIIKPLNFCQSYQIRIEYQAGYTPKVFIEDPLIEYNSEIHVHADNSLCLHHPSDLDWKLPTKISEWIVPWIVEWLVFYELWKLTGKWEGREYIH</sequence>
<feature type="domain" description="Cyclic GMP-AMP synthase C-terminal" evidence="13">
    <location>
        <begin position="166"/>
        <end position="291"/>
    </location>
</feature>
<dbReference type="NCBIfam" id="NF041078">
    <property type="entry name" value="cGAS"/>
    <property type="match status" value="1"/>
</dbReference>
<keyword evidence="6" id="KW-0460">Magnesium</keyword>
<gene>
    <name evidence="15" type="ORF">QNI16_10325</name>
</gene>
<dbReference type="Pfam" id="PF26395">
    <property type="entry name" value="E2-CBASS"/>
    <property type="match status" value="1"/>
</dbReference>
<dbReference type="GO" id="GO:0009117">
    <property type="term" value="P:nucleotide metabolic process"/>
    <property type="evidence" value="ECO:0007669"/>
    <property type="project" value="UniProtKB-KW"/>
</dbReference>
<keyword evidence="2" id="KW-0548">Nucleotidyltransferase</keyword>
<evidence type="ECO:0000256" key="7">
    <source>
        <dbReference type="ARBA" id="ARBA00023080"/>
    </source>
</evidence>
<keyword evidence="5" id="KW-0067">ATP-binding</keyword>
<name>A0AAE3QQ86_9BACT</name>
<evidence type="ECO:0000256" key="10">
    <source>
        <dbReference type="ARBA" id="ARBA00044145"/>
    </source>
</evidence>
<dbReference type="Proteomes" id="UP001241110">
    <property type="component" value="Unassembled WGS sequence"/>
</dbReference>
<keyword evidence="9" id="KW-0342">GTP-binding</keyword>
<dbReference type="InterPro" id="IPR048445">
    <property type="entry name" value="DncV-like_NTFase"/>
</dbReference>
<reference evidence="15" key="1">
    <citation type="submission" date="2023-05" db="EMBL/GenBank/DDBJ databases">
        <authorList>
            <person name="Zhang X."/>
        </authorList>
    </citation>
    <scope>NUCLEOTIDE SEQUENCE</scope>
    <source>
        <strain evidence="15">YF14B1</strain>
    </source>
</reference>
<dbReference type="RefSeq" id="WP_313977936.1">
    <property type="nucleotide sequence ID" value="NZ_JASJOS010000004.1"/>
</dbReference>
<proteinExistence type="predicted"/>
<organism evidence="15 16">
    <name type="scientific">Xanthocytophaga flava</name>
    <dbReference type="NCBI Taxonomy" id="3048013"/>
    <lineage>
        <taxon>Bacteria</taxon>
        <taxon>Pseudomonadati</taxon>
        <taxon>Bacteroidota</taxon>
        <taxon>Cytophagia</taxon>
        <taxon>Cytophagales</taxon>
        <taxon>Rhodocytophagaceae</taxon>
        <taxon>Xanthocytophaga</taxon>
    </lineage>
</organism>
<evidence type="ECO:0000256" key="9">
    <source>
        <dbReference type="ARBA" id="ARBA00023134"/>
    </source>
</evidence>
<comment type="catalytic activity">
    <reaction evidence="11">
        <text>GTP + ATP = 3',3'-cGAMP + 2 diphosphate</text>
        <dbReference type="Rhea" id="RHEA:35647"/>
        <dbReference type="ChEBI" id="CHEBI:30616"/>
        <dbReference type="ChEBI" id="CHEBI:33019"/>
        <dbReference type="ChEBI" id="CHEBI:37565"/>
        <dbReference type="ChEBI" id="CHEBI:71501"/>
    </reaction>
    <physiologicalReaction direction="left-to-right" evidence="11">
        <dbReference type="Rhea" id="RHEA:35648"/>
    </physiologicalReaction>
</comment>
<evidence type="ECO:0000256" key="11">
    <source>
        <dbReference type="ARBA" id="ARBA00048304"/>
    </source>
</evidence>
<accession>A0AAE3QQ86</accession>
<protein>
    <recommendedName>
        <fullName evidence="10">Cyclic GMP-AMP synthase</fullName>
    </recommendedName>
</protein>
<dbReference type="InterPro" id="IPR058588">
    <property type="entry name" value="E2-CBASS"/>
</dbReference>
<keyword evidence="7" id="KW-0546">Nucleotide metabolism</keyword>
<keyword evidence="4" id="KW-0547">Nucleotide-binding</keyword>
<dbReference type="GO" id="GO:0051607">
    <property type="term" value="P:defense response to virus"/>
    <property type="evidence" value="ECO:0007669"/>
    <property type="project" value="UniProtKB-KW"/>
</dbReference>
<evidence type="ECO:0000256" key="1">
    <source>
        <dbReference type="ARBA" id="ARBA00022679"/>
    </source>
</evidence>
<evidence type="ECO:0000313" key="15">
    <source>
        <dbReference type="EMBL" id="MDJ1480879.1"/>
    </source>
</evidence>
<dbReference type="GO" id="GO:0140701">
    <property type="term" value="F:3',3'-cyclic GMP-AMP synthase activity"/>
    <property type="evidence" value="ECO:0007669"/>
    <property type="project" value="InterPro"/>
</dbReference>
<dbReference type="GO" id="GO:0005525">
    <property type="term" value="F:GTP binding"/>
    <property type="evidence" value="ECO:0007669"/>
    <property type="project" value="UniProtKB-KW"/>
</dbReference>
<dbReference type="AlphaFoldDB" id="A0AAE3QQ86"/>
<evidence type="ECO:0000256" key="8">
    <source>
        <dbReference type="ARBA" id="ARBA00023118"/>
    </source>
</evidence>
<keyword evidence="1" id="KW-0808">Transferase</keyword>
<dbReference type="EMBL" id="JASJOS010000004">
    <property type="protein sequence ID" value="MDJ1480879.1"/>
    <property type="molecule type" value="Genomic_DNA"/>
</dbReference>